<name>A0A4Q1BAN7_TREME</name>
<organism evidence="2 3">
    <name type="scientific">Tremella mesenterica</name>
    <name type="common">Jelly fungus</name>
    <dbReference type="NCBI Taxonomy" id="5217"/>
    <lineage>
        <taxon>Eukaryota</taxon>
        <taxon>Fungi</taxon>
        <taxon>Dikarya</taxon>
        <taxon>Basidiomycota</taxon>
        <taxon>Agaricomycotina</taxon>
        <taxon>Tremellomycetes</taxon>
        <taxon>Tremellales</taxon>
        <taxon>Tremellaceae</taxon>
        <taxon>Tremella</taxon>
    </lineage>
</organism>
<feature type="compositionally biased region" description="Low complexity" evidence="1">
    <location>
        <begin position="17"/>
        <end position="27"/>
    </location>
</feature>
<sequence>MSSSSRLNGALSPPLPGSRSGASSPPRTKFPADSLRPYMKTIISKSLTDQEKCPSRPIERTAERRILVVVIGSYTGAFWDNTDKPRMASYSKDISERVKQRMMEIEPRGFKYVVTTTLSENLGQAGRADMSCHWEDTDVAVQEMYSNDSIIFVCVALAIRVV</sequence>
<dbReference type="InterPro" id="IPR005334">
    <property type="entry name" value="Tctex-1-like"/>
</dbReference>
<proteinExistence type="predicted"/>
<dbReference type="InParanoid" id="A0A4Q1BAN7"/>
<gene>
    <name evidence="2" type="ORF">M231_06900</name>
</gene>
<dbReference type="InterPro" id="IPR038586">
    <property type="entry name" value="Tctex-1-like_sf"/>
</dbReference>
<evidence type="ECO:0000313" key="2">
    <source>
        <dbReference type="EMBL" id="RXK35852.1"/>
    </source>
</evidence>
<dbReference type="Pfam" id="PF03645">
    <property type="entry name" value="Tctex-1"/>
    <property type="match status" value="1"/>
</dbReference>
<keyword evidence="3" id="KW-1185">Reference proteome</keyword>
<dbReference type="Gene3D" id="3.30.1140.40">
    <property type="entry name" value="Tctex-1"/>
    <property type="match status" value="1"/>
</dbReference>
<dbReference type="STRING" id="5217.A0A4Q1BAN7"/>
<comment type="caution">
    <text evidence="2">The sequence shown here is derived from an EMBL/GenBank/DDBJ whole genome shotgun (WGS) entry which is preliminary data.</text>
</comment>
<dbReference type="AlphaFoldDB" id="A0A4Q1BAN7"/>
<evidence type="ECO:0000256" key="1">
    <source>
        <dbReference type="SAM" id="MobiDB-lite"/>
    </source>
</evidence>
<reference evidence="2 3" key="1">
    <citation type="submission" date="2016-06" db="EMBL/GenBank/DDBJ databases">
        <title>Evolution of pathogenesis and genome organization in the Tremellales.</title>
        <authorList>
            <person name="Cuomo C."/>
            <person name="Litvintseva A."/>
            <person name="Heitman J."/>
            <person name="Chen Y."/>
            <person name="Sun S."/>
            <person name="Springer D."/>
            <person name="Dromer F."/>
            <person name="Young S."/>
            <person name="Zeng Q."/>
            <person name="Chapman S."/>
            <person name="Gujja S."/>
            <person name="Saif S."/>
            <person name="Birren B."/>
        </authorList>
    </citation>
    <scope>NUCLEOTIDE SEQUENCE [LARGE SCALE GENOMIC DNA]</scope>
    <source>
        <strain evidence="2 3">ATCC 28783</strain>
    </source>
</reference>
<evidence type="ECO:0000313" key="3">
    <source>
        <dbReference type="Proteomes" id="UP000289152"/>
    </source>
</evidence>
<dbReference type="CDD" id="cd21449">
    <property type="entry name" value="DLC-like_SF"/>
    <property type="match status" value="1"/>
</dbReference>
<dbReference type="EMBL" id="SDIL01000119">
    <property type="protein sequence ID" value="RXK35852.1"/>
    <property type="molecule type" value="Genomic_DNA"/>
</dbReference>
<dbReference type="OrthoDB" id="10260741at2759"/>
<feature type="region of interest" description="Disordered" evidence="1">
    <location>
        <begin position="1"/>
        <end position="34"/>
    </location>
</feature>
<dbReference type="VEuPathDB" id="FungiDB:TREMEDRAFT_35286"/>
<dbReference type="Proteomes" id="UP000289152">
    <property type="component" value="Unassembled WGS sequence"/>
</dbReference>
<protein>
    <submittedName>
        <fullName evidence="2">Uncharacterized protein</fullName>
    </submittedName>
</protein>
<accession>A0A4Q1BAN7</accession>